<evidence type="ECO:0000313" key="1">
    <source>
        <dbReference type="EMBL" id="CAF0912658.1"/>
    </source>
</evidence>
<protein>
    <submittedName>
        <fullName evidence="1">Uncharacterized protein</fullName>
    </submittedName>
</protein>
<keyword evidence="2" id="KW-1185">Reference proteome</keyword>
<comment type="caution">
    <text evidence="1">The sequence shown here is derived from an EMBL/GenBank/DDBJ whole genome shotgun (WGS) entry which is preliminary data.</text>
</comment>
<name>A0A814AEZ0_9BILA</name>
<organism evidence="1 2">
    <name type="scientific">Brachionus calyciflorus</name>
    <dbReference type="NCBI Taxonomy" id="104777"/>
    <lineage>
        <taxon>Eukaryota</taxon>
        <taxon>Metazoa</taxon>
        <taxon>Spiralia</taxon>
        <taxon>Gnathifera</taxon>
        <taxon>Rotifera</taxon>
        <taxon>Eurotatoria</taxon>
        <taxon>Monogononta</taxon>
        <taxon>Pseudotrocha</taxon>
        <taxon>Ploima</taxon>
        <taxon>Brachionidae</taxon>
        <taxon>Brachionus</taxon>
    </lineage>
</organism>
<evidence type="ECO:0000313" key="2">
    <source>
        <dbReference type="Proteomes" id="UP000663879"/>
    </source>
</evidence>
<dbReference type="AlphaFoldDB" id="A0A814AEZ0"/>
<proteinExistence type="predicted"/>
<dbReference type="EMBL" id="CAJNOC010002104">
    <property type="protein sequence ID" value="CAF0912658.1"/>
    <property type="molecule type" value="Genomic_DNA"/>
</dbReference>
<reference evidence="1" key="1">
    <citation type="submission" date="2021-02" db="EMBL/GenBank/DDBJ databases">
        <authorList>
            <person name="Nowell W R."/>
        </authorList>
    </citation>
    <scope>NUCLEOTIDE SEQUENCE</scope>
    <source>
        <strain evidence="1">Ploen Becks lab</strain>
    </source>
</reference>
<sequence length="147" mass="17323">MAKENFKLKYLEYEPYIEDIIFNLKERLKDAQSNKNANDATRIQDQIWTLRDYQAGCMRNINENLLKETFDSFQNSIKQTELNNNTTVVLDENAKKMKTLNKKRDQILKLIEKQSKGEKLEKNQIEKILHLAQVEKEIESLKAAMSI</sequence>
<gene>
    <name evidence="1" type="ORF">OXX778_LOCUS11984</name>
</gene>
<accession>A0A814AEZ0</accession>
<dbReference type="Proteomes" id="UP000663879">
    <property type="component" value="Unassembled WGS sequence"/>
</dbReference>